<keyword evidence="3" id="KW-1185">Reference proteome</keyword>
<evidence type="ECO:0000256" key="1">
    <source>
        <dbReference type="SAM" id="MobiDB-lite"/>
    </source>
</evidence>
<sequence length="60" mass="6861">MNGRPYHHDPQPDEPPVLRFHPEREEDALPASVCRRARGQRPLAPQTRTGLRSETLLCCT</sequence>
<name>A0A5B7JML6_PORTR</name>
<dbReference type="EMBL" id="VSRR010112451">
    <property type="protein sequence ID" value="MPC98040.1"/>
    <property type="molecule type" value="Genomic_DNA"/>
</dbReference>
<feature type="region of interest" description="Disordered" evidence="1">
    <location>
        <begin position="1"/>
        <end position="28"/>
    </location>
</feature>
<reference evidence="2 3" key="1">
    <citation type="submission" date="2019-05" db="EMBL/GenBank/DDBJ databases">
        <title>Another draft genome of Portunus trituberculatus and its Hox gene families provides insights of decapod evolution.</title>
        <authorList>
            <person name="Jeong J.-H."/>
            <person name="Song I."/>
            <person name="Kim S."/>
            <person name="Choi T."/>
            <person name="Kim D."/>
            <person name="Ryu S."/>
            <person name="Kim W."/>
        </authorList>
    </citation>
    <scope>NUCLEOTIDE SEQUENCE [LARGE SCALE GENOMIC DNA]</scope>
    <source>
        <tissue evidence="2">Muscle</tissue>
    </source>
</reference>
<gene>
    <name evidence="2" type="ORF">E2C01_093390</name>
</gene>
<accession>A0A5B7JML6</accession>
<organism evidence="2 3">
    <name type="scientific">Portunus trituberculatus</name>
    <name type="common">Swimming crab</name>
    <name type="synonym">Neptunus trituberculatus</name>
    <dbReference type="NCBI Taxonomy" id="210409"/>
    <lineage>
        <taxon>Eukaryota</taxon>
        <taxon>Metazoa</taxon>
        <taxon>Ecdysozoa</taxon>
        <taxon>Arthropoda</taxon>
        <taxon>Crustacea</taxon>
        <taxon>Multicrustacea</taxon>
        <taxon>Malacostraca</taxon>
        <taxon>Eumalacostraca</taxon>
        <taxon>Eucarida</taxon>
        <taxon>Decapoda</taxon>
        <taxon>Pleocyemata</taxon>
        <taxon>Brachyura</taxon>
        <taxon>Eubrachyura</taxon>
        <taxon>Portunoidea</taxon>
        <taxon>Portunidae</taxon>
        <taxon>Portuninae</taxon>
        <taxon>Portunus</taxon>
    </lineage>
</organism>
<feature type="compositionally biased region" description="Basic and acidic residues" evidence="1">
    <location>
        <begin position="1"/>
        <end position="11"/>
    </location>
</feature>
<proteinExistence type="predicted"/>
<evidence type="ECO:0000313" key="2">
    <source>
        <dbReference type="EMBL" id="MPC98040.1"/>
    </source>
</evidence>
<comment type="caution">
    <text evidence="2">The sequence shown here is derived from an EMBL/GenBank/DDBJ whole genome shotgun (WGS) entry which is preliminary data.</text>
</comment>
<evidence type="ECO:0000313" key="3">
    <source>
        <dbReference type="Proteomes" id="UP000324222"/>
    </source>
</evidence>
<dbReference type="AlphaFoldDB" id="A0A5B7JML6"/>
<protein>
    <submittedName>
        <fullName evidence="2">Uncharacterized protein</fullName>
    </submittedName>
</protein>
<dbReference type="Proteomes" id="UP000324222">
    <property type="component" value="Unassembled WGS sequence"/>
</dbReference>